<proteinExistence type="predicted"/>
<dbReference type="AlphaFoldDB" id="A0A450W6E4"/>
<gene>
    <name evidence="1" type="ORF">BECKLFY1418C_GA0070996_100115</name>
</gene>
<name>A0A450W6E4_9GAMM</name>
<dbReference type="EMBL" id="CAADFN010000001">
    <property type="protein sequence ID" value="VFK12605.1"/>
    <property type="molecule type" value="Genomic_DNA"/>
</dbReference>
<sequence length="151" mass="17680">MGKLPCSIAERRGRIRLDEAGFDTVRQCLTRDCRAFCLPTRLRRNQRFLVDLPFVIFRCARNLLLRRCSECTSFLATLKMTMGIFRSFFRRFSRRGTKCPLAVKTEGMPSSRHIGFEDQDRAGWTAHGQAMNSFRRDPWQRSLQSDETRSH</sequence>
<organism evidence="1">
    <name type="scientific">Candidatus Kentrum sp. LFY</name>
    <dbReference type="NCBI Taxonomy" id="2126342"/>
    <lineage>
        <taxon>Bacteria</taxon>
        <taxon>Pseudomonadati</taxon>
        <taxon>Pseudomonadota</taxon>
        <taxon>Gammaproteobacteria</taxon>
        <taxon>Candidatus Kentrum</taxon>
    </lineage>
</organism>
<evidence type="ECO:0000313" key="1">
    <source>
        <dbReference type="EMBL" id="VFK12605.1"/>
    </source>
</evidence>
<protein>
    <submittedName>
        <fullName evidence="1">Uncharacterized protein</fullName>
    </submittedName>
</protein>
<accession>A0A450W6E4</accession>
<reference evidence="1" key="1">
    <citation type="submission" date="2019-02" db="EMBL/GenBank/DDBJ databases">
        <authorList>
            <person name="Gruber-Vodicka R. H."/>
            <person name="Seah K. B. B."/>
        </authorList>
    </citation>
    <scope>NUCLEOTIDE SEQUENCE</scope>
    <source>
        <strain evidence="1">BECK_BY7</strain>
    </source>
</reference>